<evidence type="ECO:0000313" key="2">
    <source>
        <dbReference type="EMBL" id="RDG35172.1"/>
    </source>
</evidence>
<dbReference type="EMBL" id="QQNA01000246">
    <property type="protein sequence ID" value="RDG35172.1"/>
    <property type="molecule type" value="Genomic_DNA"/>
</dbReference>
<accession>A0A370B3C5</accession>
<dbReference type="Proteomes" id="UP000253741">
    <property type="component" value="Unassembled WGS sequence"/>
</dbReference>
<dbReference type="OrthoDB" id="3297181at2"/>
<feature type="transmembrane region" description="Helical" evidence="1">
    <location>
        <begin position="67"/>
        <end position="86"/>
    </location>
</feature>
<keyword evidence="3" id="KW-1185">Reference proteome</keyword>
<organism evidence="2 3">
    <name type="scientific">Streptomyces corynorhini</name>
    <dbReference type="NCBI Taxonomy" id="2282652"/>
    <lineage>
        <taxon>Bacteria</taxon>
        <taxon>Bacillati</taxon>
        <taxon>Actinomycetota</taxon>
        <taxon>Actinomycetes</taxon>
        <taxon>Kitasatosporales</taxon>
        <taxon>Streptomycetaceae</taxon>
        <taxon>Streptomyces</taxon>
    </lineage>
</organism>
<proteinExistence type="predicted"/>
<feature type="transmembrane region" description="Helical" evidence="1">
    <location>
        <begin position="106"/>
        <end position="125"/>
    </location>
</feature>
<keyword evidence="1" id="KW-1133">Transmembrane helix</keyword>
<comment type="caution">
    <text evidence="2">The sequence shown here is derived from an EMBL/GenBank/DDBJ whole genome shotgun (WGS) entry which is preliminary data.</text>
</comment>
<protein>
    <submittedName>
        <fullName evidence="2">Uncharacterized protein</fullName>
    </submittedName>
</protein>
<name>A0A370B3C5_9ACTN</name>
<evidence type="ECO:0000256" key="1">
    <source>
        <dbReference type="SAM" id="Phobius"/>
    </source>
</evidence>
<gene>
    <name evidence="2" type="ORF">DVH02_26860</name>
</gene>
<keyword evidence="1" id="KW-0472">Membrane</keyword>
<sequence>MRVLRALARLVAAAALAWDAYLHAHLADRYDAVSGSIGQGDLFRIEAGLAALAALLVLAWRRVPGDLFAWLVATGGLALLLIYRCVDVGTLGPFPDMYEPHWYRDKRLAVVAQAIAVLATIFLLLTPVRRARRRGAHAAGRRRGRARGTG</sequence>
<dbReference type="AlphaFoldDB" id="A0A370B3C5"/>
<feature type="transmembrane region" description="Helical" evidence="1">
    <location>
        <begin position="43"/>
        <end position="60"/>
    </location>
</feature>
<evidence type="ECO:0000313" key="3">
    <source>
        <dbReference type="Proteomes" id="UP000253741"/>
    </source>
</evidence>
<keyword evidence="1" id="KW-0812">Transmembrane</keyword>
<reference evidence="2 3" key="1">
    <citation type="submission" date="2018-07" db="EMBL/GenBank/DDBJ databases">
        <title>Streptomyces species from bats.</title>
        <authorList>
            <person name="Dunlap C."/>
        </authorList>
    </citation>
    <scope>NUCLEOTIDE SEQUENCE [LARGE SCALE GENOMIC DNA]</scope>
    <source>
        <strain evidence="2 3">AC230</strain>
    </source>
</reference>